<dbReference type="SUPFAM" id="SSF51905">
    <property type="entry name" value="FAD/NAD(P)-binding domain"/>
    <property type="match status" value="1"/>
</dbReference>
<feature type="domain" description="FAD-binding" evidence="5">
    <location>
        <begin position="194"/>
        <end position="410"/>
    </location>
</feature>
<reference evidence="7" key="1">
    <citation type="submission" date="2022-06" db="EMBL/GenBank/DDBJ databases">
        <title>Complete genome sequences of two strains of the flax pathogen Septoria linicola.</title>
        <authorList>
            <person name="Lapalu N."/>
            <person name="Simon A."/>
            <person name="Demenou B."/>
            <person name="Paumier D."/>
            <person name="Guillot M.-P."/>
            <person name="Gout L."/>
            <person name="Valade R."/>
        </authorList>
    </citation>
    <scope>NUCLEOTIDE SEQUENCE</scope>
    <source>
        <strain evidence="7">SE15195</strain>
    </source>
</reference>
<accession>A0A9Q9AXE3</accession>
<evidence type="ECO:0000256" key="2">
    <source>
        <dbReference type="ARBA" id="ARBA00022630"/>
    </source>
</evidence>
<dbReference type="Pfam" id="PF07976">
    <property type="entry name" value="Phe_hydrox_dim"/>
    <property type="match status" value="1"/>
</dbReference>
<feature type="domain" description="FAD-binding" evidence="5">
    <location>
        <begin position="10"/>
        <end position="152"/>
    </location>
</feature>
<dbReference type="Gene3D" id="3.40.30.20">
    <property type="match status" value="1"/>
</dbReference>
<dbReference type="InterPro" id="IPR050641">
    <property type="entry name" value="RIFMO-like"/>
</dbReference>
<dbReference type="InterPro" id="IPR036188">
    <property type="entry name" value="FAD/NAD-bd_sf"/>
</dbReference>
<dbReference type="EMBL" id="CP099422">
    <property type="protein sequence ID" value="USW53571.1"/>
    <property type="molecule type" value="Genomic_DNA"/>
</dbReference>
<keyword evidence="2" id="KW-0285">Flavoprotein</keyword>
<dbReference type="InterPro" id="IPR036249">
    <property type="entry name" value="Thioredoxin-like_sf"/>
</dbReference>
<dbReference type="SUPFAM" id="SSF54373">
    <property type="entry name" value="FAD-linked reductases, C-terminal domain"/>
    <property type="match status" value="1"/>
</dbReference>
<evidence type="ECO:0000259" key="6">
    <source>
        <dbReference type="Pfam" id="PF07976"/>
    </source>
</evidence>
<dbReference type="Gene3D" id="3.50.50.60">
    <property type="entry name" value="FAD/NAD(P)-binding domain"/>
    <property type="match status" value="1"/>
</dbReference>
<keyword evidence="8" id="KW-1185">Reference proteome</keyword>
<dbReference type="Proteomes" id="UP001056384">
    <property type="component" value="Chromosome 5"/>
</dbReference>
<dbReference type="Pfam" id="PF01494">
    <property type="entry name" value="FAD_binding_3"/>
    <property type="match status" value="2"/>
</dbReference>
<comment type="similarity">
    <text evidence="1">Belongs to the PheA/TfdB FAD monooxygenase family.</text>
</comment>
<keyword evidence="3" id="KW-0274">FAD</keyword>
<dbReference type="GO" id="GO:0071949">
    <property type="term" value="F:FAD binding"/>
    <property type="evidence" value="ECO:0007669"/>
    <property type="project" value="InterPro"/>
</dbReference>
<dbReference type="InterPro" id="IPR012941">
    <property type="entry name" value="Phe_hydrox_C_dim_dom"/>
</dbReference>
<evidence type="ECO:0000256" key="4">
    <source>
        <dbReference type="ARBA" id="ARBA00023002"/>
    </source>
</evidence>
<dbReference type="InterPro" id="IPR038220">
    <property type="entry name" value="PHOX_C_sf"/>
</dbReference>
<name>A0A9Q9AXE3_9PEZI</name>
<feature type="domain" description="Phenol hydroxylase-like C-terminal dimerisation" evidence="6">
    <location>
        <begin position="447"/>
        <end position="634"/>
    </location>
</feature>
<dbReference type="GO" id="GO:0016709">
    <property type="term" value="F:oxidoreductase activity, acting on paired donors, with incorporation or reduction of molecular oxygen, NAD(P)H as one donor, and incorporation of one atom of oxygen"/>
    <property type="evidence" value="ECO:0007669"/>
    <property type="project" value="UniProtKB-ARBA"/>
</dbReference>
<evidence type="ECO:0000259" key="5">
    <source>
        <dbReference type="Pfam" id="PF01494"/>
    </source>
</evidence>
<dbReference type="Gene3D" id="3.30.9.10">
    <property type="entry name" value="D-Amino Acid Oxidase, subunit A, domain 2"/>
    <property type="match status" value="1"/>
</dbReference>
<evidence type="ECO:0000256" key="1">
    <source>
        <dbReference type="ARBA" id="ARBA00007801"/>
    </source>
</evidence>
<dbReference type="SUPFAM" id="SSF52833">
    <property type="entry name" value="Thioredoxin-like"/>
    <property type="match status" value="1"/>
</dbReference>
<organism evidence="7 8">
    <name type="scientific">Septoria linicola</name>
    <dbReference type="NCBI Taxonomy" id="215465"/>
    <lineage>
        <taxon>Eukaryota</taxon>
        <taxon>Fungi</taxon>
        <taxon>Dikarya</taxon>
        <taxon>Ascomycota</taxon>
        <taxon>Pezizomycotina</taxon>
        <taxon>Dothideomycetes</taxon>
        <taxon>Dothideomycetidae</taxon>
        <taxon>Mycosphaerellales</taxon>
        <taxon>Mycosphaerellaceae</taxon>
        <taxon>Septoria</taxon>
    </lineage>
</organism>
<dbReference type="PANTHER" id="PTHR43004:SF16">
    <property type="entry name" value="PHENOL 2-MONOOXYGENASE FSQG"/>
    <property type="match status" value="1"/>
</dbReference>
<dbReference type="CDD" id="cd02979">
    <property type="entry name" value="PHOX_C"/>
    <property type="match status" value="1"/>
</dbReference>
<keyword evidence="4" id="KW-0560">Oxidoreductase</keyword>
<evidence type="ECO:0000313" key="8">
    <source>
        <dbReference type="Proteomes" id="UP001056384"/>
    </source>
</evidence>
<evidence type="ECO:0000256" key="3">
    <source>
        <dbReference type="ARBA" id="ARBA00022827"/>
    </source>
</evidence>
<evidence type="ECO:0000313" key="7">
    <source>
        <dbReference type="EMBL" id="USW53571.1"/>
    </source>
</evidence>
<dbReference type="PRINTS" id="PR00420">
    <property type="entry name" value="RNGMNOXGNASE"/>
</dbReference>
<sequence>MGSMDTSSTTDVLIVGAGPAGLMASMYLSEHDVPHRIVDISGTRTLNGRSDGFHVRTIEIWDSFGISDRLHKYGVPYGDWGVWTQEDDRGISRHHISDIAGERDSRLSIGAIHQGYIEAALNDAAIARGGPRVERGTTPVALEVGTQSEYPVKIRLRRGLKSELPQPRAGAHTLQKDGTHKPERGFIDCFGTDPTEIVPRVDGVEGREEIVRAKYVIGADGAHSWVRHQIPGVTMEGDSTTAVWGVIDIIPITDWPDIRRACNVVSRNGSCVAIPREHNLVRLYVQFPDDYSAENSHSRTDGEVVCRDIMEVARKIFAPYTMDYVYCDWWTLYRVGQRVATKNSHLDRVFLAGDAVHTHSPKAGQGMNVSQQDTYNLSWKLAGVLRGQLDPSVLHTYAEERLPAAHELMRLDREMTKMLTARENFDINVAERVHEMVKKQNGTHLLYDASSLIAKPEECQQSAATKIPLGMRLSDAQVYSQANGVSSSVQTLLKSDGSWRLLVFGGDASKAEQLRYINSFGDRIAKLAQRYPAASPRLQHWLQVLLLHSSSTSDVELADFHDAYYQTHPIYGRNYFTIFGGSAPNSTGKNAHEVYEVAEKGALVVVRPDQFVAWLGTFEDMDKMENWFAKFMIQ</sequence>
<dbReference type="AlphaFoldDB" id="A0A9Q9AXE3"/>
<proteinExistence type="inferred from homology"/>
<dbReference type="InterPro" id="IPR002938">
    <property type="entry name" value="FAD-bd"/>
</dbReference>
<protein>
    <submittedName>
        <fullName evidence="7">FAD-binding domain, phenol hydroxylase dimerization domain, Thioredoxin-like superfamily</fullName>
    </submittedName>
</protein>
<gene>
    <name evidence="7" type="ORF">Slin15195_G068900</name>
</gene>
<dbReference type="PANTHER" id="PTHR43004">
    <property type="entry name" value="TRK SYSTEM POTASSIUM UPTAKE PROTEIN"/>
    <property type="match status" value="1"/>
</dbReference>